<dbReference type="EMBL" id="JAGKQM010000015">
    <property type="protein sequence ID" value="KAH0876474.1"/>
    <property type="molecule type" value="Genomic_DNA"/>
</dbReference>
<reference evidence="1 2" key="1">
    <citation type="submission" date="2021-05" db="EMBL/GenBank/DDBJ databases">
        <title>Genome Assembly of Synthetic Allotetraploid Brassica napus Reveals Homoeologous Exchanges between Subgenomes.</title>
        <authorList>
            <person name="Davis J.T."/>
        </authorList>
    </citation>
    <scope>NUCLEOTIDE SEQUENCE [LARGE SCALE GENOMIC DNA]</scope>
    <source>
        <strain evidence="2">cv. Da-Ae</strain>
        <tissue evidence="1">Seedling</tissue>
    </source>
</reference>
<gene>
    <name evidence="1" type="ORF">HID58_063868</name>
</gene>
<sequence>MFKSRRRRDPFTRPLCFFLSLFLSNFLSFYCLFLNLMSLGGLEIYSELAKKKDSTPYETDARCVAIHLADSSLFCGSVPVSPPVMIVNRVSGESPEESYSRACSQLLMVGFEAVSPWRSWLSSSMVLSALVEPPAVSDCSSCPLPHLWTELDCHRRLPSTSTRSLMFVLPKGKSYSVCLLCGRGNRSDILLPELVRTIHVIFCEHNGQSRQLLTTQCVDLQKQFPASLADFILRVKGHCPESLQDRRSVLSLSYWSALTILIRRPKLSNSSSRQCSFVQNSSRRGRERSISTSSFSKERNYPLISLCLRGDSLPELKTGKSYQFPSRLLSYVKVRLEPVDATIHIVMRVEVLDGVATSHVIVTNRSLLAEFEERLFARTSAYMR</sequence>
<keyword evidence="2" id="KW-1185">Reference proteome</keyword>
<evidence type="ECO:0008006" key="3">
    <source>
        <dbReference type="Google" id="ProtNLM"/>
    </source>
</evidence>
<evidence type="ECO:0000313" key="1">
    <source>
        <dbReference type="EMBL" id="KAH0876474.1"/>
    </source>
</evidence>
<protein>
    <recommendedName>
        <fullName evidence="3">CST complex subunit CTC1</fullName>
    </recommendedName>
</protein>
<evidence type="ECO:0000313" key="2">
    <source>
        <dbReference type="Proteomes" id="UP000824890"/>
    </source>
</evidence>
<proteinExistence type="predicted"/>
<name>A0ABQ7Z8M5_BRANA</name>
<dbReference type="Proteomes" id="UP000824890">
    <property type="component" value="Unassembled WGS sequence"/>
</dbReference>
<comment type="caution">
    <text evidence="1">The sequence shown here is derived from an EMBL/GenBank/DDBJ whole genome shotgun (WGS) entry which is preliminary data.</text>
</comment>
<organism evidence="1 2">
    <name type="scientific">Brassica napus</name>
    <name type="common">Rape</name>
    <dbReference type="NCBI Taxonomy" id="3708"/>
    <lineage>
        <taxon>Eukaryota</taxon>
        <taxon>Viridiplantae</taxon>
        <taxon>Streptophyta</taxon>
        <taxon>Embryophyta</taxon>
        <taxon>Tracheophyta</taxon>
        <taxon>Spermatophyta</taxon>
        <taxon>Magnoliopsida</taxon>
        <taxon>eudicotyledons</taxon>
        <taxon>Gunneridae</taxon>
        <taxon>Pentapetalae</taxon>
        <taxon>rosids</taxon>
        <taxon>malvids</taxon>
        <taxon>Brassicales</taxon>
        <taxon>Brassicaceae</taxon>
        <taxon>Brassiceae</taxon>
        <taxon>Brassica</taxon>
    </lineage>
</organism>
<accession>A0ABQ7Z8M5</accession>